<protein>
    <submittedName>
        <fullName evidence="1">Uncharacterized protein</fullName>
    </submittedName>
</protein>
<name>A0A382F6Z1_9ZZZZ</name>
<dbReference type="AlphaFoldDB" id="A0A382F6Z1"/>
<reference evidence="1" key="1">
    <citation type="submission" date="2018-05" db="EMBL/GenBank/DDBJ databases">
        <authorList>
            <person name="Lanie J.A."/>
            <person name="Ng W.-L."/>
            <person name="Kazmierczak K.M."/>
            <person name="Andrzejewski T.M."/>
            <person name="Davidsen T.M."/>
            <person name="Wayne K.J."/>
            <person name="Tettelin H."/>
            <person name="Glass J.I."/>
            <person name="Rusch D."/>
            <person name="Podicherti R."/>
            <person name="Tsui H.-C.T."/>
            <person name="Winkler M.E."/>
        </authorList>
    </citation>
    <scope>NUCLEOTIDE SEQUENCE</scope>
</reference>
<gene>
    <name evidence="1" type="ORF">METZ01_LOCUS210827</name>
</gene>
<feature type="non-terminal residue" evidence="1">
    <location>
        <position position="1"/>
    </location>
</feature>
<organism evidence="1">
    <name type="scientific">marine metagenome</name>
    <dbReference type="NCBI Taxonomy" id="408172"/>
    <lineage>
        <taxon>unclassified sequences</taxon>
        <taxon>metagenomes</taxon>
        <taxon>ecological metagenomes</taxon>
    </lineage>
</organism>
<evidence type="ECO:0000313" key="1">
    <source>
        <dbReference type="EMBL" id="SVB57973.1"/>
    </source>
</evidence>
<sequence>VLIAVKKQIIKKAITLIIEWVTLKAQDNYVLDVIIMKNS</sequence>
<accession>A0A382F6Z1</accession>
<proteinExistence type="predicted"/>
<dbReference type="EMBL" id="UINC01047993">
    <property type="protein sequence ID" value="SVB57973.1"/>
    <property type="molecule type" value="Genomic_DNA"/>
</dbReference>